<dbReference type="InterPro" id="IPR037070">
    <property type="entry name" value="Formiminotransferase_C_sf"/>
</dbReference>
<name>A0A101I0K6_UNCT6</name>
<protein>
    <recommendedName>
        <fullName evidence="8">Formimidoyltransferase-cyclodeaminase</fullName>
        <ecNumber evidence="6">2.1.2.5</ecNumber>
        <ecNumber evidence="7">4.3.1.4</ecNumber>
    </recommendedName>
    <alternativeName>
        <fullName evidence="19">Formiminotransferase-cyclodeaminase</fullName>
    </alternativeName>
</protein>
<dbReference type="GO" id="GO:0005542">
    <property type="term" value="F:folic acid binding"/>
    <property type="evidence" value="ECO:0007669"/>
    <property type="project" value="UniProtKB-KW"/>
</dbReference>
<dbReference type="GO" id="GO:0030409">
    <property type="term" value="F:glutamate formimidoyltransferase activity"/>
    <property type="evidence" value="ECO:0007669"/>
    <property type="project" value="UniProtKB-EC"/>
</dbReference>
<dbReference type="PANTHER" id="PTHR12234:SF0">
    <property type="entry name" value="FORMIMIDOYLTRANSFERASE-CYCLODEAMINASE"/>
    <property type="match status" value="1"/>
</dbReference>
<evidence type="ECO:0000256" key="9">
    <source>
        <dbReference type="ARBA" id="ARBA00022490"/>
    </source>
</evidence>
<evidence type="ECO:0000313" key="23">
    <source>
        <dbReference type="Proteomes" id="UP000053467"/>
    </source>
</evidence>
<evidence type="ECO:0000256" key="12">
    <source>
        <dbReference type="ARBA" id="ARBA00022954"/>
    </source>
</evidence>
<dbReference type="SUPFAM" id="SSF101262">
    <property type="entry name" value="Methenyltetrahydrofolate cyclohydrolase-like"/>
    <property type="match status" value="1"/>
</dbReference>
<dbReference type="Gene3D" id="1.20.120.680">
    <property type="entry name" value="Formiminotetrahydrofolate cyclodeaminase monomer, up-and-down helical bundle"/>
    <property type="match status" value="1"/>
</dbReference>
<evidence type="ECO:0000256" key="17">
    <source>
        <dbReference type="ARBA" id="ARBA00025506"/>
    </source>
</evidence>
<dbReference type="Pfam" id="PF04961">
    <property type="entry name" value="FTCD_C"/>
    <property type="match status" value="1"/>
</dbReference>
<keyword evidence="13" id="KW-0333">Golgi apparatus</keyword>
<keyword evidence="9" id="KW-0963">Cytoplasm</keyword>
<keyword evidence="11" id="KW-0369">Histidine metabolism</keyword>
<keyword evidence="14" id="KW-0206">Cytoskeleton</keyword>
<evidence type="ECO:0000256" key="15">
    <source>
        <dbReference type="ARBA" id="ARBA00023239"/>
    </source>
</evidence>
<dbReference type="EC" id="4.3.1.4" evidence="7"/>
<comment type="pathway">
    <text evidence="3">Amino-acid degradation; L-histidine degradation into L-glutamate; L-glutamate from N-formimidoyl-L-glutamate (transferase route): step 1/1.</text>
</comment>
<keyword evidence="12" id="KW-0290">Folate-binding</keyword>
<evidence type="ECO:0000256" key="10">
    <source>
        <dbReference type="ARBA" id="ARBA00022679"/>
    </source>
</evidence>
<evidence type="ECO:0000313" key="22">
    <source>
        <dbReference type="EMBL" id="KUK86420.1"/>
    </source>
</evidence>
<evidence type="ECO:0000256" key="2">
    <source>
        <dbReference type="ARBA" id="ARBA00004555"/>
    </source>
</evidence>
<evidence type="ECO:0000256" key="4">
    <source>
        <dbReference type="ARBA" id="ARBA00008297"/>
    </source>
</evidence>
<evidence type="ECO:0000256" key="3">
    <source>
        <dbReference type="ARBA" id="ARBA00005082"/>
    </source>
</evidence>
<dbReference type="AlphaFoldDB" id="A0A101I0K6"/>
<evidence type="ECO:0000259" key="21">
    <source>
        <dbReference type="SMART" id="SM01222"/>
    </source>
</evidence>
<dbReference type="InterPro" id="IPR004227">
    <property type="entry name" value="Formiminotransferase_cat"/>
</dbReference>
<dbReference type="FunFam" id="3.30.990.10:FF:000001">
    <property type="entry name" value="Formimidoyltransferase cyclodeaminase"/>
    <property type="match status" value="1"/>
</dbReference>
<comment type="function">
    <text evidence="17">Folate-dependent enzyme, that displays both transferase and deaminase activity. Serves to channel one-carbon units from formiminoglutamate to the folate pool.</text>
</comment>
<dbReference type="EMBL" id="LGGX01000019">
    <property type="protein sequence ID" value="KUK86420.1"/>
    <property type="molecule type" value="Genomic_DNA"/>
</dbReference>
<dbReference type="SMART" id="SM01221">
    <property type="entry name" value="FTCD"/>
    <property type="match status" value="1"/>
</dbReference>
<dbReference type="Proteomes" id="UP000053467">
    <property type="component" value="Unassembled WGS sequence"/>
</dbReference>
<evidence type="ECO:0000259" key="20">
    <source>
        <dbReference type="SMART" id="SM01221"/>
    </source>
</evidence>
<feature type="domain" description="Formiminotransferase C-terminal subdomain" evidence="20">
    <location>
        <begin position="180"/>
        <end position="342"/>
    </location>
</feature>
<comment type="similarity">
    <text evidence="5">In the C-terminal section; belongs to the cyclodeaminase/cyclohydrolase family.</text>
</comment>
<dbReference type="InterPro" id="IPR037064">
    <property type="entry name" value="Formiminotransferase_N_sf"/>
</dbReference>
<comment type="subcellular location">
    <subcellularLocation>
        <location evidence="1">Cytoplasm</location>
        <location evidence="1">Cytoskeleton</location>
        <location evidence="1">Microtubule organizing center</location>
        <location evidence="1">Centrosome</location>
        <location evidence="1">Centriole</location>
    </subcellularLocation>
    <subcellularLocation>
        <location evidence="2">Golgi apparatus</location>
    </subcellularLocation>
</comment>
<comment type="similarity">
    <text evidence="4">In the N-terminal section; belongs to the formiminotransferase family.</text>
</comment>
<comment type="caution">
    <text evidence="22">The sequence shown here is derived from an EMBL/GenBank/DDBJ whole genome shotgun (WGS) entry which is preliminary data.</text>
</comment>
<dbReference type="GO" id="GO:0005814">
    <property type="term" value="C:centriole"/>
    <property type="evidence" value="ECO:0007669"/>
    <property type="project" value="UniProtKB-SubCell"/>
</dbReference>
<dbReference type="UniPathway" id="UPA00379">
    <property type="reaction ID" value="UER00555"/>
</dbReference>
<dbReference type="Pfam" id="PF02971">
    <property type="entry name" value="FTCD"/>
    <property type="match status" value="1"/>
</dbReference>
<dbReference type="InterPro" id="IPR036178">
    <property type="entry name" value="Formintransfe-cycloase-like_sf"/>
</dbReference>
<dbReference type="SMART" id="SM01222">
    <property type="entry name" value="FTCD_N"/>
    <property type="match status" value="1"/>
</dbReference>
<reference evidence="23" key="1">
    <citation type="journal article" date="2015" name="MBio">
        <title>Genome-Resolved Metagenomic Analysis Reveals Roles for Candidate Phyla and Other Microbial Community Members in Biogeochemical Transformations in Oil Reservoirs.</title>
        <authorList>
            <person name="Hu P."/>
            <person name="Tom L."/>
            <person name="Singh A."/>
            <person name="Thomas B.C."/>
            <person name="Baker B.J."/>
            <person name="Piceno Y.M."/>
            <person name="Andersen G.L."/>
            <person name="Banfield J.F."/>
        </authorList>
    </citation>
    <scope>NUCLEOTIDE SEQUENCE [LARGE SCALE GENOMIC DNA]</scope>
</reference>
<sequence>MKLVECVPNFSEGKDMNVIKQITDAIESVSGTILLDVDPGAATNRTVITFIGTPEAILESAFLAIKKGSELIDMSKHKGEHPRMGACDVCPFVPVSDISVKECVELAKKLGERVANELNIPVYLYEYAATEPKRKSLANIREGEYEGLKEKIKDPLWKPDFGKAEFNPKSGATVIGVRDFLIAYNINLNTKDAKLATKIANVIREKGYPKKDENGKIVKDENGKTVYIPGLLKECRAIGWFVDDYNIAQISINLTNWKVTPPHVAYEKASEEANRIGVKVTGSELVGLIPKAALIEAGKYYLKKQNKSTGIPEKEILYIAIKSLGLDTLYPFEIEKKVIEYAYESKMKKKKLIDMSLKDFCDELSTDSPAPGGGSVAALSGSIAASLVSMVANLTFGKKGYEKYNEDVEDIAVNSQRIKNIMLGLIDLDTEAFNYYMEVFKMPKKSEEEKRVRDEKLKEATKKAIDVPLKTLETIKELLPYLESITEKGNVNSISDAGVSALNLISCAEGAYMNILINLKNMTDEGYKKDVREKSKKLLDEINQRCEKVKVEVYKTIG</sequence>
<evidence type="ECO:0000256" key="1">
    <source>
        <dbReference type="ARBA" id="ARBA00004114"/>
    </source>
</evidence>
<evidence type="ECO:0000256" key="5">
    <source>
        <dbReference type="ARBA" id="ARBA00010825"/>
    </source>
</evidence>
<feature type="domain" description="Formiminotransferase N-terminal subdomain" evidence="21">
    <location>
        <begin position="2"/>
        <end position="179"/>
    </location>
</feature>
<evidence type="ECO:0000256" key="13">
    <source>
        <dbReference type="ARBA" id="ARBA00023034"/>
    </source>
</evidence>
<evidence type="ECO:0000256" key="11">
    <source>
        <dbReference type="ARBA" id="ARBA00022808"/>
    </source>
</evidence>
<evidence type="ECO:0000256" key="18">
    <source>
        <dbReference type="ARBA" id="ARBA00025915"/>
    </source>
</evidence>
<evidence type="ECO:0000256" key="16">
    <source>
        <dbReference type="ARBA" id="ARBA00023268"/>
    </source>
</evidence>
<evidence type="ECO:0000256" key="7">
    <source>
        <dbReference type="ARBA" id="ARBA00012998"/>
    </source>
</evidence>
<comment type="subunit">
    <text evidence="18">Homooctamer, including four polyglutamate binding sites. The subunits are arranged as a tetramer of dimers, and form a planar ring-shaped structure.</text>
</comment>
<dbReference type="GO" id="GO:0030412">
    <property type="term" value="F:formimidoyltetrahydrofolate cyclodeaminase activity"/>
    <property type="evidence" value="ECO:0007669"/>
    <property type="project" value="UniProtKB-EC"/>
</dbReference>
<accession>A0A101I0K6</accession>
<dbReference type="InterPro" id="IPR007044">
    <property type="entry name" value="Cyclodeamin/CycHdrlase"/>
</dbReference>
<organism evidence="22 23">
    <name type="scientific">candidate division TA06 bacterium 34_109</name>
    <dbReference type="NCBI Taxonomy" id="1635277"/>
    <lineage>
        <taxon>Bacteria</taxon>
        <taxon>Bacteria division TA06</taxon>
    </lineage>
</organism>
<evidence type="ECO:0000256" key="6">
    <source>
        <dbReference type="ARBA" id="ARBA00012252"/>
    </source>
</evidence>
<keyword evidence="10 22" id="KW-0808">Transferase</keyword>
<dbReference type="NCBIfam" id="TIGR02024">
    <property type="entry name" value="FtcD"/>
    <property type="match status" value="1"/>
</dbReference>
<dbReference type="InterPro" id="IPR012886">
    <property type="entry name" value="Formiminotransferase_N"/>
</dbReference>
<dbReference type="InterPro" id="IPR051623">
    <property type="entry name" value="FTCD"/>
</dbReference>
<dbReference type="InterPro" id="IPR022384">
    <property type="entry name" value="FormiminoTrfase_cat_dom_sf"/>
</dbReference>
<evidence type="ECO:0000256" key="8">
    <source>
        <dbReference type="ARBA" id="ARBA00017787"/>
    </source>
</evidence>
<dbReference type="PATRIC" id="fig|1635277.3.peg.853"/>
<dbReference type="GO" id="GO:0019557">
    <property type="term" value="P:L-histidine catabolic process to glutamate and formate"/>
    <property type="evidence" value="ECO:0007669"/>
    <property type="project" value="UniProtKB-UniPathway"/>
</dbReference>
<dbReference type="SUPFAM" id="SSF55116">
    <property type="entry name" value="Formiminotransferase domain of formiminotransferase-cyclodeaminase"/>
    <property type="match status" value="2"/>
</dbReference>
<dbReference type="Gene3D" id="3.30.990.10">
    <property type="entry name" value="Formiminotransferase, N-terminal subdomain"/>
    <property type="match status" value="1"/>
</dbReference>
<keyword evidence="15" id="KW-0456">Lyase</keyword>
<evidence type="ECO:0000256" key="14">
    <source>
        <dbReference type="ARBA" id="ARBA00023212"/>
    </source>
</evidence>
<dbReference type="Pfam" id="PF07837">
    <property type="entry name" value="FTCD_N"/>
    <property type="match status" value="1"/>
</dbReference>
<dbReference type="PANTHER" id="PTHR12234">
    <property type="entry name" value="FORMIMINOTRANSFERASE-CYCLODEAMINASE"/>
    <property type="match status" value="1"/>
</dbReference>
<evidence type="ECO:0000256" key="19">
    <source>
        <dbReference type="ARBA" id="ARBA00030029"/>
    </source>
</evidence>
<proteinExistence type="inferred from homology"/>
<dbReference type="GO" id="GO:0019556">
    <property type="term" value="P:L-histidine catabolic process to glutamate and formamide"/>
    <property type="evidence" value="ECO:0007669"/>
    <property type="project" value="UniProtKB-UniPathway"/>
</dbReference>
<keyword evidence="16" id="KW-0511">Multifunctional enzyme</keyword>
<dbReference type="InterPro" id="IPR013802">
    <property type="entry name" value="Formiminotransferase_C"/>
</dbReference>
<gene>
    <name evidence="22" type="ORF">XE03_1495</name>
</gene>
<dbReference type="Gene3D" id="3.30.70.670">
    <property type="entry name" value="Formiminotransferase, C-terminal subdomain"/>
    <property type="match status" value="1"/>
</dbReference>
<dbReference type="EC" id="2.1.2.5" evidence="6"/>